<keyword evidence="5" id="KW-0808">Transferase</keyword>
<evidence type="ECO:0000256" key="10">
    <source>
        <dbReference type="ARBA" id="ARBA00048109"/>
    </source>
</evidence>
<comment type="caution">
    <text evidence="13">The sequence shown here is derived from an EMBL/GenBank/DDBJ whole genome shotgun (WGS) entry which is preliminary data.</text>
</comment>
<dbReference type="Proteomes" id="UP001202328">
    <property type="component" value="Unassembled WGS sequence"/>
</dbReference>
<evidence type="ECO:0000256" key="6">
    <source>
        <dbReference type="ARBA" id="ARBA00022824"/>
    </source>
</evidence>
<keyword evidence="6" id="KW-0256">Endoplasmic reticulum</keyword>
<dbReference type="GO" id="GO:0004144">
    <property type="term" value="F:diacylglycerol O-acyltransferase activity"/>
    <property type="evidence" value="ECO:0007669"/>
    <property type="project" value="UniProtKB-EC"/>
</dbReference>
<keyword evidence="7" id="KW-0012">Acyltransferase</keyword>
<organism evidence="13 14">
    <name type="scientific">Papaver atlanticum</name>
    <dbReference type="NCBI Taxonomy" id="357466"/>
    <lineage>
        <taxon>Eukaryota</taxon>
        <taxon>Viridiplantae</taxon>
        <taxon>Streptophyta</taxon>
        <taxon>Embryophyta</taxon>
        <taxon>Tracheophyta</taxon>
        <taxon>Spermatophyta</taxon>
        <taxon>Magnoliopsida</taxon>
        <taxon>Ranunculales</taxon>
        <taxon>Papaveraceae</taxon>
        <taxon>Papaveroideae</taxon>
        <taxon>Papaver</taxon>
    </lineage>
</organism>
<dbReference type="Pfam" id="PF06974">
    <property type="entry name" value="WS_DGAT_C"/>
    <property type="match status" value="1"/>
</dbReference>
<evidence type="ECO:0000259" key="12">
    <source>
        <dbReference type="Pfam" id="PF06974"/>
    </source>
</evidence>
<keyword evidence="14" id="KW-1185">Reference proteome</keyword>
<feature type="domain" description="O-acyltransferase WSD1 C-terminal" evidence="12">
    <location>
        <begin position="236"/>
        <end position="381"/>
    </location>
</feature>
<feature type="domain" description="O-acyltransferase WSD1-like N-terminal" evidence="11">
    <location>
        <begin position="40"/>
        <end position="201"/>
    </location>
</feature>
<evidence type="ECO:0000256" key="1">
    <source>
        <dbReference type="ARBA" id="ARBA00004162"/>
    </source>
</evidence>
<evidence type="ECO:0000256" key="3">
    <source>
        <dbReference type="ARBA" id="ARBA00004771"/>
    </source>
</evidence>
<evidence type="ECO:0000256" key="7">
    <source>
        <dbReference type="ARBA" id="ARBA00023315"/>
    </source>
</evidence>
<comment type="catalytic activity">
    <reaction evidence="9">
        <text>a long chain fatty alcohol + a fatty acyl-CoA = a long-chain alcohol wax ester + CoA</text>
        <dbReference type="Rhea" id="RHEA:38443"/>
        <dbReference type="ChEBI" id="CHEBI:17135"/>
        <dbReference type="ChEBI" id="CHEBI:57287"/>
        <dbReference type="ChEBI" id="CHEBI:77636"/>
        <dbReference type="ChEBI" id="CHEBI:235323"/>
        <dbReference type="EC" id="2.3.1.75"/>
    </reaction>
</comment>
<dbReference type="EMBL" id="JAJJMB010001820">
    <property type="protein sequence ID" value="KAI3955059.1"/>
    <property type="molecule type" value="Genomic_DNA"/>
</dbReference>
<dbReference type="InterPro" id="IPR004255">
    <property type="entry name" value="O-acyltransferase_WSD1_N"/>
</dbReference>
<gene>
    <name evidence="13" type="ORF">MKW98_005062</name>
</gene>
<comment type="catalytic activity">
    <reaction evidence="10">
        <text>an acyl-CoA + a 1,2-diacyl-sn-glycerol = a triacyl-sn-glycerol + CoA</text>
        <dbReference type="Rhea" id="RHEA:10868"/>
        <dbReference type="ChEBI" id="CHEBI:17815"/>
        <dbReference type="ChEBI" id="CHEBI:57287"/>
        <dbReference type="ChEBI" id="CHEBI:58342"/>
        <dbReference type="ChEBI" id="CHEBI:64615"/>
        <dbReference type="EC" id="2.3.1.20"/>
    </reaction>
</comment>
<comment type="pathway">
    <text evidence="3">Glycerolipid metabolism; triacylglycerol biosynthesis.</text>
</comment>
<dbReference type="Pfam" id="PF03007">
    <property type="entry name" value="WS_DGAT_cat"/>
    <property type="match status" value="1"/>
</dbReference>
<accession>A0AAD4TDD3</accession>
<dbReference type="InterPro" id="IPR009721">
    <property type="entry name" value="O-acyltransferase_WSD1_C"/>
</dbReference>
<evidence type="ECO:0000313" key="13">
    <source>
        <dbReference type="EMBL" id="KAI3955059.1"/>
    </source>
</evidence>
<evidence type="ECO:0000256" key="4">
    <source>
        <dbReference type="ARBA" id="ARBA00005189"/>
    </source>
</evidence>
<dbReference type="AlphaFoldDB" id="A0AAD4TDD3"/>
<evidence type="ECO:0000256" key="9">
    <source>
        <dbReference type="ARBA" id="ARBA00047604"/>
    </source>
</evidence>
<dbReference type="PANTHER" id="PTHR31650">
    <property type="entry name" value="O-ACYLTRANSFERASE (WSD1-LIKE) FAMILY PROTEIN"/>
    <property type="match status" value="1"/>
</dbReference>
<sequence length="402" mass="45735">MKRDKKGILRWKKVGVRIQDHLIVPTFPTGLTRESFDGHLREYLSNIGCKKFSGEKPLWEVHLVKYPSSNVPCTVIFKCSHALGDGYSFISVFFKCCKRADKSSTPLTFPRLSLVKTQQPYDGNRVIGLGKKLLGLMRKCMNTSYVLMESLLRITILEDQPSAIRSKTSENMKIELFRPFNIHSVTLSLERVKQVKTKLGAVMQLTLINSMTICVMLNMRIYKGFTNIEDIREDAWGNHSSLLFIPLPTSTNVEEVNPLDLISKAKDAMDRKKNSMVFYLIDSLLSTAMWTKGQKGIDDMMYSSFKNATTLITSLIGPKEQMAFLDHPVSSFYYFVSGVPQSITFTSVSCMEQLKLVVTMEKSFIDSELFISCMDEAFENIFRAAFENYPGREGNEIKKKSN</sequence>
<comment type="pathway">
    <text evidence="4">Lipid metabolism.</text>
</comment>
<name>A0AAD4TDD3_9MAGN</name>
<comment type="similarity">
    <text evidence="8">In the N-terminal section; belongs to the long-chain O-acyltransferase family.</text>
</comment>
<dbReference type="InterPro" id="IPR045034">
    <property type="entry name" value="O-acyltransferase_WSD1-like"/>
</dbReference>
<dbReference type="GO" id="GO:0005886">
    <property type="term" value="C:plasma membrane"/>
    <property type="evidence" value="ECO:0007669"/>
    <property type="project" value="UniProtKB-SubCell"/>
</dbReference>
<evidence type="ECO:0000256" key="5">
    <source>
        <dbReference type="ARBA" id="ARBA00022679"/>
    </source>
</evidence>
<comment type="subcellular location">
    <subcellularLocation>
        <location evidence="1">Cell membrane</location>
        <topology evidence="1">Single-pass membrane protein</topology>
    </subcellularLocation>
    <subcellularLocation>
        <location evidence="2">Endoplasmic reticulum membrane</location>
    </subcellularLocation>
</comment>
<evidence type="ECO:0000259" key="11">
    <source>
        <dbReference type="Pfam" id="PF03007"/>
    </source>
</evidence>
<evidence type="ECO:0000256" key="8">
    <source>
        <dbReference type="ARBA" id="ARBA00024360"/>
    </source>
</evidence>
<dbReference type="PANTHER" id="PTHR31650:SF34">
    <property type="entry name" value="O-ACYLTRANSFERASE WSD1-LIKE ISOFORM X1"/>
    <property type="match status" value="1"/>
</dbReference>
<protein>
    <recommendedName>
        <fullName evidence="15">Diacylglycerol O-acyltransferase</fullName>
    </recommendedName>
</protein>
<evidence type="ECO:0008006" key="15">
    <source>
        <dbReference type="Google" id="ProtNLM"/>
    </source>
</evidence>
<evidence type="ECO:0000313" key="14">
    <source>
        <dbReference type="Proteomes" id="UP001202328"/>
    </source>
</evidence>
<reference evidence="13" key="1">
    <citation type="submission" date="2022-04" db="EMBL/GenBank/DDBJ databases">
        <title>A functionally conserved STORR gene fusion in Papaver species that diverged 16.8 million years ago.</title>
        <authorList>
            <person name="Catania T."/>
        </authorList>
    </citation>
    <scope>NUCLEOTIDE SEQUENCE</scope>
    <source>
        <strain evidence="13">S-188037</strain>
    </source>
</reference>
<dbReference type="GO" id="GO:0019432">
    <property type="term" value="P:triglyceride biosynthetic process"/>
    <property type="evidence" value="ECO:0007669"/>
    <property type="project" value="TreeGrafter"/>
</dbReference>
<dbReference type="GO" id="GO:0047196">
    <property type="term" value="F:long-chain-alcohol O-fatty-acyltransferase activity"/>
    <property type="evidence" value="ECO:0007669"/>
    <property type="project" value="UniProtKB-EC"/>
</dbReference>
<evidence type="ECO:0000256" key="2">
    <source>
        <dbReference type="ARBA" id="ARBA00004586"/>
    </source>
</evidence>
<dbReference type="GO" id="GO:0005789">
    <property type="term" value="C:endoplasmic reticulum membrane"/>
    <property type="evidence" value="ECO:0007669"/>
    <property type="project" value="UniProtKB-SubCell"/>
</dbReference>
<proteinExistence type="inferred from homology"/>